<evidence type="ECO:0000313" key="7">
    <source>
        <dbReference type="EMBL" id="MCW6513283.1"/>
    </source>
</evidence>
<accession>A0AA41ZA49</accession>
<evidence type="ECO:0000256" key="2">
    <source>
        <dbReference type="ARBA" id="ARBA00023015"/>
    </source>
</evidence>
<dbReference type="RefSeq" id="WP_282589654.1">
    <property type="nucleotide sequence ID" value="NZ_JAMOIM010000149.1"/>
</dbReference>
<feature type="region of interest" description="Disordered" evidence="5">
    <location>
        <begin position="1"/>
        <end position="35"/>
    </location>
</feature>
<dbReference type="PANTHER" id="PTHR30537">
    <property type="entry name" value="HTH-TYPE TRANSCRIPTIONAL REGULATOR"/>
    <property type="match status" value="1"/>
</dbReference>
<comment type="caution">
    <text evidence="7">The sequence shown here is derived from an EMBL/GenBank/DDBJ whole genome shotgun (WGS) entry which is preliminary data.</text>
</comment>
<sequence length="152" mass="16222">RAIFHSLPSQTQRRSRSDPNATSPTLSHPCADGSRQISPEACKDVHAASRATPPQTIQHPCDAVRLTVFLAVSDAGGFRAAANWLGLSPSTVSEKIVQLETQLGVPLLIRTTRSVMLTEAGRGLAHRLTPLMVETRAALQTRPVHNGLCAGS</sequence>
<feature type="compositionally biased region" description="Polar residues" evidence="5">
    <location>
        <begin position="7"/>
        <end position="26"/>
    </location>
</feature>
<feature type="domain" description="HTH lysR-type" evidence="6">
    <location>
        <begin position="66"/>
        <end position="118"/>
    </location>
</feature>
<evidence type="ECO:0000313" key="8">
    <source>
        <dbReference type="Proteomes" id="UP001165667"/>
    </source>
</evidence>
<dbReference type="InterPro" id="IPR058163">
    <property type="entry name" value="LysR-type_TF_proteobact-type"/>
</dbReference>
<dbReference type="SUPFAM" id="SSF46785">
    <property type="entry name" value="Winged helix' DNA-binding domain"/>
    <property type="match status" value="1"/>
</dbReference>
<proteinExistence type="inferred from homology"/>
<name>A0AA41ZA49_9HYPH</name>
<dbReference type="PANTHER" id="PTHR30537:SF5">
    <property type="entry name" value="HTH-TYPE TRANSCRIPTIONAL ACTIVATOR TTDR-RELATED"/>
    <property type="match status" value="1"/>
</dbReference>
<evidence type="ECO:0000256" key="4">
    <source>
        <dbReference type="ARBA" id="ARBA00023163"/>
    </source>
</evidence>
<gene>
    <name evidence="7" type="ORF">M8523_36265</name>
</gene>
<dbReference type="GO" id="GO:0003677">
    <property type="term" value="F:DNA binding"/>
    <property type="evidence" value="ECO:0007669"/>
    <property type="project" value="UniProtKB-KW"/>
</dbReference>
<feature type="non-terminal residue" evidence="7">
    <location>
        <position position="1"/>
    </location>
</feature>
<dbReference type="InterPro" id="IPR036388">
    <property type="entry name" value="WH-like_DNA-bd_sf"/>
</dbReference>
<keyword evidence="3" id="KW-0238">DNA-binding</keyword>
<dbReference type="AlphaFoldDB" id="A0AA41ZA49"/>
<organism evidence="7 8">
    <name type="scientific">Lichenifustis flavocetrariae</name>
    <dbReference type="NCBI Taxonomy" id="2949735"/>
    <lineage>
        <taxon>Bacteria</taxon>
        <taxon>Pseudomonadati</taxon>
        <taxon>Pseudomonadota</taxon>
        <taxon>Alphaproteobacteria</taxon>
        <taxon>Hyphomicrobiales</taxon>
        <taxon>Lichenihabitantaceae</taxon>
        <taxon>Lichenifustis</taxon>
    </lineage>
</organism>
<dbReference type="EMBL" id="JAMOIM010000149">
    <property type="protein sequence ID" value="MCW6513283.1"/>
    <property type="molecule type" value="Genomic_DNA"/>
</dbReference>
<evidence type="ECO:0000256" key="1">
    <source>
        <dbReference type="ARBA" id="ARBA00009437"/>
    </source>
</evidence>
<dbReference type="Gene3D" id="1.10.10.10">
    <property type="entry name" value="Winged helix-like DNA-binding domain superfamily/Winged helix DNA-binding domain"/>
    <property type="match status" value="1"/>
</dbReference>
<keyword evidence="4" id="KW-0804">Transcription</keyword>
<dbReference type="FunFam" id="1.10.10.10:FF:000001">
    <property type="entry name" value="LysR family transcriptional regulator"/>
    <property type="match status" value="1"/>
</dbReference>
<keyword evidence="2" id="KW-0805">Transcription regulation</keyword>
<reference evidence="7" key="1">
    <citation type="submission" date="2022-05" db="EMBL/GenBank/DDBJ databases">
        <authorList>
            <person name="Pankratov T."/>
        </authorList>
    </citation>
    <scope>NUCLEOTIDE SEQUENCE</scope>
    <source>
        <strain evidence="7">BP6-180914</strain>
    </source>
</reference>
<dbReference type="GO" id="GO:0003700">
    <property type="term" value="F:DNA-binding transcription factor activity"/>
    <property type="evidence" value="ECO:0007669"/>
    <property type="project" value="InterPro"/>
</dbReference>
<dbReference type="Proteomes" id="UP001165667">
    <property type="component" value="Unassembled WGS sequence"/>
</dbReference>
<keyword evidence="8" id="KW-1185">Reference proteome</keyword>
<comment type="similarity">
    <text evidence="1">Belongs to the LysR transcriptional regulatory family.</text>
</comment>
<evidence type="ECO:0000259" key="6">
    <source>
        <dbReference type="PROSITE" id="PS50931"/>
    </source>
</evidence>
<dbReference type="Pfam" id="PF00126">
    <property type="entry name" value="HTH_1"/>
    <property type="match status" value="1"/>
</dbReference>
<dbReference type="InterPro" id="IPR000847">
    <property type="entry name" value="LysR_HTH_N"/>
</dbReference>
<dbReference type="PROSITE" id="PS50931">
    <property type="entry name" value="HTH_LYSR"/>
    <property type="match status" value="1"/>
</dbReference>
<evidence type="ECO:0000256" key="5">
    <source>
        <dbReference type="SAM" id="MobiDB-lite"/>
    </source>
</evidence>
<protein>
    <submittedName>
        <fullName evidence="7">LysR family transcriptional regulator</fullName>
    </submittedName>
</protein>
<dbReference type="InterPro" id="IPR036390">
    <property type="entry name" value="WH_DNA-bd_sf"/>
</dbReference>
<evidence type="ECO:0000256" key="3">
    <source>
        <dbReference type="ARBA" id="ARBA00023125"/>
    </source>
</evidence>